<accession>A0A1M5FQ05</accession>
<dbReference type="OrthoDB" id="8536728at2"/>
<evidence type="ECO:0000313" key="2">
    <source>
        <dbReference type="Proteomes" id="UP000184020"/>
    </source>
</evidence>
<dbReference type="EMBL" id="FQWF01000001">
    <property type="protein sequence ID" value="SHF93630.1"/>
    <property type="molecule type" value="Genomic_DNA"/>
</dbReference>
<name>A0A1M5FQ05_9FLAO</name>
<keyword evidence="2" id="KW-1185">Reference proteome</keyword>
<evidence type="ECO:0008006" key="3">
    <source>
        <dbReference type="Google" id="ProtNLM"/>
    </source>
</evidence>
<gene>
    <name evidence="1" type="ORF">SAMN05444372_101240</name>
</gene>
<reference evidence="2" key="1">
    <citation type="submission" date="2016-11" db="EMBL/GenBank/DDBJ databases">
        <authorList>
            <person name="Varghese N."/>
            <person name="Submissions S."/>
        </authorList>
    </citation>
    <scope>NUCLEOTIDE SEQUENCE [LARGE SCALE GENOMIC DNA]</scope>
    <source>
        <strain evidence="2">DSM 17659</strain>
    </source>
</reference>
<organism evidence="1 2">
    <name type="scientific">Flavobacterium micromati</name>
    <dbReference type="NCBI Taxonomy" id="229205"/>
    <lineage>
        <taxon>Bacteria</taxon>
        <taxon>Pseudomonadati</taxon>
        <taxon>Bacteroidota</taxon>
        <taxon>Flavobacteriia</taxon>
        <taxon>Flavobacteriales</taxon>
        <taxon>Flavobacteriaceae</taxon>
        <taxon>Flavobacterium</taxon>
    </lineage>
</organism>
<dbReference type="RefSeq" id="WP_073016358.1">
    <property type="nucleotide sequence ID" value="NZ_FQWF01000001.1"/>
</dbReference>
<dbReference type="STRING" id="229205.SAMN05444372_101240"/>
<dbReference type="AlphaFoldDB" id="A0A1M5FQ05"/>
<protein>
    <recommendedName>
        <fullName evidence="3">MORN repeat variant</fullName>
    </recommendedName>
</protein>
<dbReference type="Gene3D" id="3.90.930.1">
    <property type="match status" value="1"/>
</dbReference>
<dbReference type="Proteomes" id="UP000184020">
    <property type="component" value="Unassembled WGS sequence"/>
</dbReference>
<evidence type="ECO:0000313" key="1">
    <source>
        <dbReference type="EMBL" id="SHF93630.1"/>
    </source>
</evidence>
<dbReference type="PROSITE" id="PS51257">
    <property type="entry name" value="PROKAR_LIPOPROTEIN"/>
    <property type="match status" value="1"/>
</dbReference>
<proteinExistence type="predicted"/>
<sequence length="142" mass="17065">MRKLILLLSFIILSLSSCKTRPLNQKIDKKREGLWIEKYSQDSALYKSIGKYKNDDPIKKWRYYQNSKLIKKEKYKQSSCFTRIYHRNGKIQSKGKTVLDNSTKYAHWYYSGNWNFYNEKGKLILKRFYQKGDLVSETLVKK</sequence>